<proteinExistence type="predicted"/>
<reference evidence="1" key="1">
    <citation type="journal article" date="2020" name="mSystems">
        <title>Genome- and Community-Level Interaction Insights into Carbon Utilization and Element Cycling Functions of Hydrothermarchaeota in Hydrothermal Sediment.</title>
        <authorList>
            <person name="Zhou Z."/>
            <person name="Liu Y."/>
            <person name="Xu W."/>
            <person name="Pan J."/>
            <person name="Luo Z.H."/>
            <person name="Li M."/>
        </authorList>
    </citation>
    <scope>NUCLEOTIDE SEQUENCE [LARGE SCALE GENOMIC DNA]</scope>
    <source>
        <strain evidence="1">SpSt-418</strain>
    </source>
</reference>
<sequence>MLSIDIEDRIVSLAQPHLRPIVRGKARTPVELGAKIAVGCVDGYVFLDHLDWNNFNEATDLPEPIEQFKHRFGHYLASVHADRIYRTRANRQLSAFDGCFSSTDRSRTGTIRNLSWLLLEF</sequence>
<organism evidence="1">
    <name type="scientific">Oscillatoriales cyanobacterium SpSt-418</name>
    <dbReference type="NCBI Taxonomy" id="2282169"/>
    <lineage>
        <taxon>Bacteria</taxon>
        <taxon>Bacillati</taxon>
        <taxon>Cyanobacteriota</taxon>
        <taxon>Cyanophyceae</taxon>
        <taxon>Oscillatoriophycideae</taxon>
        <taxon>Oscillatoriales</taxon>
    </lineage>
</organism>
<accession>A0A7C3PS27</accession>
<dbReference type="AlphaFoldDB" id="A0A7C3PS27"/>
<name>A0A7C3PS27_9CYAN</name>
<evidence type="ECO:0000313" key="1">
    <source>
        <dbReference type="EMBL" id="HFN00258.1"/>
    </source>
</evidence>
<evidence type="ECO:0008006" key="2">
    <source>
        <dbReference type="Google" id="ProtNLM"/>
    </source>
</evidence>
<protein>
    <recommendedName>
        <fullName evidence="2">Transposase DDE domain-containing protein</fullName>
    </recommendedName>
</protein>
<dbReference type="EMBL" id="DSRU01000310">
    <property type="protein sequence ID" value="HFN00258.1"/>
    <property type="molecule type" value="Genomic_DNA"/>
</dbReference>
<gene>
    <name evidence="1" type="ORF">ENR64_21440</name>
</gene>
<comment type="caution">
    <text evidence="1">The sequence shown here is derived from an EMBL/GenBank/DDBJ whole genome shotgun (WGS) entry which is preliminary data.</text>
</comment>